<comment type="caution">
    <text evidence="9">The sequence shown here is derived from an EMBL/GenBank/DDBJ whole genome shotgun (WGS) entry which is preliminary data.</text>
</comment>
<dbReference type="InterPro" id="IPR011250">
    <property type="entry name" value="OMP/PagP_B-barrel"/>
</dbReference>
<keyword evidence="5 7" id="KW-1133">Transmembrane helix</keyword>
<dbReference type="InterPro" id="IPR001463">
    <property type="entry name" value="Na/Ala_symport"/>
</dbReference>
<keyword evidence="3" id="KW-1003">Cell membrane</keyword>
<feature type="domain" description="Msp4/OMP-like" evidence="8">
    <location>
        <begin position="540"/>
        <end position="597"/>
    </location>
</feature>
<dbReference type="SUPFAM" id="SSF56925">
    <property type="entry name" value="OMPA-like"/>
    <property type="match status" value="1"/>
</dbReference>
<feature type="transmembrane region" description="Helical" evidence="7">
    <location>
        <begin position="419"/>
        <end position="437"/>
    </location>
</feature>
<dbReference type="InterPro" id="IPR002566">
    <property type="entry name" value="Msp4_OMP-like"/>
</dbReference>
<feature type="transmembrane region" description="Helical" evidence="7">
    <location>
        <begin position="229"/>
        <end position="247"/>
    </location>
</feature>
<feature type="transmembrane region" description="Helical" evidence="7">
    <location>
        <begin position="259"/>
        <end position="279"/>
    </location>
</feature>
<feature type="transmembrane region" description="Helical" evidence="7">
    <location>
        <begin position="198"/>
        <end position="217"/>
    </location>
</feature>
<feature type="transmembrane region" description="Helical" evidence="7">
    <location>
        <begin position="161"/>
        <end position="178"/>
    </location>
</feature>
<dbReference type="Pfam" id="PF01235">
    <property type="entry name" value="Na_Ala_symp"/>
    <property type="match status" value="1"/>
</dbReference>
<proteinExistence type="predicted"/>
<dbReference type="NCBIfam" id="TIGR00835">
    <property type="entry name" value="agcS"/>
    <property type="match status" value="1"/>
</dbReference>
<dbReference type="Gene3D" id="2.40.160.20">
    <property type="match status" value="1"/>
</dbReference>
<feature type="transmembrane region" description="Helical" evidence="7">
    <location>
        <begin position="377"/>
        <end position="399"/>
    </location>
</feature>
<evidence type="ECO:0000256" key="3">
    <source>
        <dbReference type="ARBA" id="ARBA00022475"/>
    </source>
</evidence>
<evidence type="ECO:0000313" key="10">
    <source>
        <dbReference type="Proteomes" id="UP001642464"/>
    </source>
</evidence>
<keyword evidence="6 7" id="KW-0472">Membrane</keyword>
<dbReference type="PANTHER" id="PTHR30330">
    <property type="entry name" value="AGSS FAMILY TRANSPORTER, SODIUM-ALANINE"/>
    <property type="match status" value="1"/>
</dbReference>
<evidence type="ECO:0000259" key="8">
    <source>
        <dbReference type="Pfam" id="PF01617"/>
    </source>
</evidence>
<evidence type="ECO:0000256" key="2">
    <source>
        <dbReference type="ARBA" id="ARBA00022448"/>
    </source>
</evidence>
<evidence type="ECO:0000256" key="5">
    <source>
        <dbReference type="ARBA" id="ARBA00022989"/>
    </source>
</evidence>
<evidence type="ECO:0000313" key="9">
    <source>
        <dbReference type="EMBL" id="CAK9039313.1"/>
    </source>
</evidence>
<evidence type="ECO:0000256" key="1">
    <source>
        <dbReference type="ARBA" id="ARBA00004651"/>
    </source>
</evidence>
<feature type="transmembrane region" description="Helical" evidence="7">
    <location>
        <begin position="318"/>
        <end position="339"/>
    </location>
</feature>
<comment type="subcellular location">
    <subcellularLocation>
        <location evidence="1">Cell membrane</location>
        <topology evidence="1">Multi-pass membrane protein</topology>
    </subcellularLocation>
</comment>
<feature type="transmembrane region" description="Helical" evidence="7">
    <location>
        <begin position="20"/>
        <end position="44"/>
    </location>
</feature>
<dbReference type="PANTHER" id="PTHR30330:SF3">
    <property type="entry name" value="TRANSCRIPTIONAL REGULATOR, LRP FAMILY"/>
    <property type="match status" value="1"/>
</dbReference>
<dbReference type="EMBL" id="CAXAMM010016668">
    <property type="protein sequence ID" value="CAK9039313.1"/>
    <property type="molecule type" value="Genomic_DNA"/>
</dbReference>
<dbReference type="Proteomes" id="UP001642464">
    <property type="component" value="Unassembled WGS sequence"/>
</dbReference>
<dbReference type="PRINTS" id="PR00175">
    <property type="entry name" value="NAALASMPORT"/>
</dbReference>
<keyword evidence="2" id="KW-0813">Transport</keyword>
<organism evidence="9 10">
    <name type="scientific">Durusdinium trenchii</name>
    <dbReference type="NCBI Taxonomy" id="1381693"/>
    <lineage>
        <taxon>Eukaryota</taxon>
        <taxon>Sar</taxon>
        <taxon>Alveolata</taxon>
        <taxon>Dinophyceae</taxon>
        <taxon>Suessiales</taxon>
        <taxon>Symbiodiniaceae</taxon>
        <taxon>Durusdinium</taxon>
    </lineage>
</organism>
<name>A0ABP0LJD9_9DINO</name>
<evidence type="ECO:0000256" key="7">
    <source>
        <dbReference type="SAM" id="Phobius"/>
    </source>
</evidence>
<gene>
    <name evidence="9" type="ORF">SCF082_LOCUS22985</name>
</gene>
<evidence type="ECO:0000256" key="4">
    <source>
        <dbReference type="ARBA" id="ARBA00022692"/>
    </source>
</evidence>
<evidence type="ECO:0000256" key="6">
    <source>
        <dbReference type="ARBA" id="ARBA00023136"/>
    </source>
</evidence>
<dbReference type="Gene3D" id="1.20.1740.10">
    <property type="entry name" value="Amino acid/polyamine transporter I"/>
    <property type="match status" value="1"/>
</dbReference>
<sequence length="652" mass="68857">MEEFYAGVENVSGFIWGGTWNGATILPLAPMVVVLLGTGLFFMIRLKALPIRRLIPAFVNLFTGSRKASTDPDAGGEITPWNALSTALSGQVGTGNLAGVATAITLGGPGAIFWMWVTALFGMAAAFAESSLAVKYRETHPDGHIHGGPMFYIKNGLDKKWAWLGVFFAVGTVFSAIVTGNMTQANSIATAVEASVNLPTWVSGAVIAVLAFIVIIGGIKSIGSVAGKVVPAMALGYILVAIIMLIINAEHVPAAFMSIFTYAFGLEQAGGGVAGYAVLQAIRFGVARGLFSNEAGQGSTAIAHAAAKTDDPVKQGEIAMLGSFIDTIIICTMTALVILSVQGAFPGADGGTVQYAWQSTLQGAQVTTAVFSQGMPYGGVFIAVALALFAFTTILGWSYYMEQAATYLIGDWIAKPMRIVWVIMVFIGALQPIDFIWKFGDLANDEARQDGPYFRIGAGATFVSDWEQDLVSNPDLTFVAEPPTGQTFDNGEGFVVGAALGFDYADGIRTELEYRYASSDIASITPTGGFMTPAPTFPDDDMTAHFVLSNFYFDFYNDGPVTPFIGGGVGGAFVDAGLGETDAALAYQGRAGLSVAIGGGFSADLEYIYLRTNRLDFGPNVEDFTPTGPFETAIVGDHYEASNVMLSLRKPF</sequence>
<reference evidence="9 10" key="1">
    <citation type="submission" date="2024-02" db="EMBL/GenBank/DDBJ databases">
        <authorList>
            <person name="Chen Y."/>
            <person name="Shah S."/>
            <person name="Dougan E. K."/>
            <person name="Thang M."/>
            <person name="Chan C."/>
        </authorList>
    </citation>
    <scope>NUCLEOTIDE SEQUENCE [LARGE SCALE GENOMIC DNA]</scope>
</reference>
<keyword evidence="10" id="KW-1185">Reference proteome</keyword>
<dbReference type="Pfam" id="PF01617">
    <property type="entry name" value="Surface_Ag_2"/>
    <property type="match status" value="1"/>
</dbReference>
<dbReference type="PROSITE" id="PS00873">
    <property type="entry name" value="NA_ALANINE_SYMP"/>
    <property type="match status" value="1"/>
</dbReference>
<keyword evidence="4 7" id="KW-0812">Transmembrane</keyword>
<protein>
    <submittedName>
        <fullName evidence="9">Sodium/alanine symporter AgcS (Alanine permease)</fullName>
    </submittedName>
</protein>
<accession>A0ABP0LJD9</accession>